<name>A0A836BZK7_9CHLO</name>
<dbReference type="PROSITE" id="PS00108">
    <property type="entry name" value="PROTEIN_KINASE_ST"/>
    <property type="match status" value="1"/>
</dbReference>
<dbReference type="GO" id="GO:0004674">
    <property type="term" value="F:protein serine/threonine kinase activity"/>
    <property type="evidence" value="ECO:0007669"/>
    <property type="project" value="UniProtKB-KW"/>
</dbReference>
<dbReference type="FunFam" id="1.10.510.10:FF:000624">
    <property type="entry name" value="Mitogen-activated protein kinase"/>
    <property type="match status" value="1"/>
</dbReference>
<feature type="region of interest" description="Disordered" evidence="6">
    <location>
        <begin position="343"/>
        <end position="389"/>
    </location>
</feature>
<dbReference type="PANTHER" id="PTHR24055">
    <property type="entry name" value="MITOGEN-ACTIVATED PROTEIN KINASE"/>
    <property type="match status" value="1"/>
</dbReference>
<feature type="region of interest" description="Disordered" evidence="6">
    <location>
        <begin position="620"/>
        <end position="664"/>
    </location>
</feature>
<evidence type="ECO:0000259" key="7">
    <source>
        <dbReference type="PROSITE" id="PS50011"/>
    </source>
</evidence>
<dbReference type="Gene3D" id="1.10.510.10">
    <property type="entry name" value="Transferase(Phosphotransferase) domain 1"/>
    <property type="match status" value="1"/>
</dbReference>
<dbReference type="SUPFAM" id="SSF56112">
    <property type="entry name" value="Protein kinase-like (PK-like)"/>
    <property type="match status" value="1"/>
</dbReference>
<keyword evidence="1" id="KW-0723">Serine/threonine-protein kinase</keyword>
<dbReference type="AlphaFoldDB" id="A0A836BZK7"/>
<keyword evidence="5" id="KW-0067">ATP-binding</keyword>
<evidence type="ECO:0000256" key="5">
    <source>
        <dbReference type="ARBA" id="ARBA00022840"/>
    </source>
</evidence>
<evidence type="ECO:0000256" key="6">
    <source>
        <dbReference type="SAM" id="MobiDB-lite"/>
    </source>
</evidence>
<evidence type="ECO:0000313" key="8">
    <source>
        <dbReference type="EMBL" id="KAG2494891.1"/>
    </source>
</evidence>
<reference evidence="8" key="1">
    <citation type="journal article" date="2020" name="bioRxiv">
        <title>Comparative genomics of Chlamydomonas.</title>
        <authorList>
            <person name="Craig R.J."/>
            <person name="Hasan A.R."/>
            <person name="Ness R.W."/>
            <person name="Keightley P.D."/>
        </authorList>
    </citation>
    <scope>NUCLEOTIDE SEQUENCE</scope>
    <source>
        <strain evidence="8">CCAP 11/70</strain>
    </source>
</reference>
<dbReference type="SMART" id="SM00220">
    <property type="entry name" value="S_TKc"/>
    <property type="match status" value="1"/>
</dbReference>
<dbReference type="PROSITE" id="PS50011">
    <property type="entry name" value="PROTEIN_KINASE_DOM"/>
    <property type="match status" value="1"/>
</dbReference>
<dbReference type="InterPro" id="IPR008271">
    <property type="entry name" value="Ser/Thr_kinase_AS"/>
</dbReference>
<dbReference type="Proteomes" id="UP000612055">
    <property type="component" value="Unassembled WGS sequence"/>
</dbReference>
<comment type="caution">
    <text evidence="8">The sequence shown here is derived from an EMBL/GenBank/DDBJ whole genome shotgun (WGS) entry which is preliminary data.</text>
</comment>
<evidence type="ECO:0000256" key="4">
    <source>
        <dbReference type="ARBA" id="ARBA00022777"/>
    </source>
</evidence>
<keyword evidence="9" id="KW-1185">Reference proteome</keyword>
<keyword evidence="2" id="KW-0808">Transferase</keyword>
<feature type="compositionally biased region" description="Gly residues" evidence="6">
    <location>
        <begin position="485"/>
        <end position="494"/>
    </location>
</feature>
<dbReference type="Pfam" id="PF00069">
    <property type="entry name" value="Pkinase"/>
    <property type="match status" value="1"/>
</dbReference>
<feature type="compositionally biased region" description="Low complexity" evidence="6">
    <location>
        <begin position="495"/>
        <end position="513"/>
    </location>
</feature>
<evidence type="ECO:0000256" key="1">
    <source>
        <dbReference type="ARBA" id="ARBA00022527"/>
    </source>
</evidence>
<gene>
    <name evidence="8" type="ORF">HYH03_007129</name>
</gene>
<feature type="domain" description="Protein kinase" evidence="7">
    <location>
        <begin position="1"/>
        <end position="231"/>
    </location>
</feature>
<dbReference type="InterPro" id="IPR050117">
    <property type="entry name" value="MAPK"/>
</dbReference>
<organism evidence="8 9">
    <name type="scientific">Edaphochlamys debaryana</name>
    <dbReference type="NCBI Taxonomy" id="47281"/>
    <lineage>
        <taxon>Eukaryota</taxon>
        <taxon>Viridiplantae</taxon>
        <taxon>Chlorophyta</taxon>
        <taxon>core chlorophytes</taxon>
        <taxon>Chlorophyceae</taxon>
        <taxon>CS clade</taxon>
        <taxon>Chlamydomonadales</taxon>
        <taxon>Chlamydomonadales incertae sedis</taxon>
        <taxon>Edaphochlamys</taxon>
    </lineage>
</organism>
<keyword evidence="3" id="KW-0547">Nucleotide-binding</keyword>
<accession>A0A836BZK7</accession>
<dbReference type="InterPro" id="IPR011009">
    <property type="entry name" value="Kinase-like_dom_sf"/>
</dbReference>
<keyword evidence="4" id="KW-0418">Kinase</keyword>
<evidence type="ECO:0000256" key="3">
    <source>
        <dbReference type="ARBA" id="ARBA00022741"/>
    </source>
</evidence>
<feature type="compositionally biased region" description="Gly residues" evidence="6">
    <location>
        <begin position="626"/>
        <end position="645"/>
    </location>
</feature>
<feature type="region of interest" description="Disordered" evidence="6">
    <location>
        <begin position="475"/>
        <end position="552"/>
    </location>
</feature>
<dbReference type="GO" id="GO:0005524">
    <property type="term" value="F:ATP binding"/>
    <property type="evidence" value="ECO:0007669"/>
    <property type="project" value="UniProtKB-KW"/>
</dbReference>
<dbReference type="InterPro" id="IPR000719">
    <property type="entry name" value="Prot_kinase_dom"/>
</dbReference>
<evidence type="ECO:0000313" key="9">
    <source>
        <dbReference type="Proteomes" id="UP000612055"/>
    </source>
</evidence>
<proteinExistence type="predicted"/>
<sequence>MEYLQRSAAAELEAMPRGLPAPQLKLIAWQLCLALRYLHGKGILHRDIKPANILLGEDGCAKLCDFGLARVLPSCSGQCNPEAGGALSSYVVTRWYRPPEVLLSLPYGPAADVFSLGCTLAELARGSPLFPGTSSLDQLWRLIRCLGPLPSHVASTLPSSHLASNARAVDPGSIAAVEAATSAPRMGRPLHERLLGAPACEPQLLQLLGSCLNLDPAARLTADDLLRLPYFADVPALVSGTPLTALYLSEKRYEAEAAAACTAPSCASLSGPARRSGSGAVTSLPMASCPAAPGAITPCRASAARPSRVSNMHPSNPCAKLGHSAGLSSPAAACYAPSSPEARAKAPAPVSLPSHAAPQHAPPEPAQRPSCQQQTAARPAVEPKGRSGSDMGVREALLAAAAMGAALAGEPGEVYATAPGGVRSALHDAQAAAAELRAISADVTRASRSSQLSSSGVVFEVVSIPECAPLPSSRLRLCSPRKGSGSSGHCGGREGPPAQASPAPHSPGASTAGCDLDTDELWPMPDCYGQASPSAEEPDVSTRDRSRACGARRSHAVGVEALSCMLGPYGTARRDKHVRLDETELARPAEEAPGSGAGLAAWLAMAEPWAAGAAASASIGSVDQGTGEGGIGSDVGAQGGSGGDGSSLQRRLEPGRPTRKGVVSGLLAAARGVAKRVRGRA</sequence>
<dbReference type="EMBL" id="JAEHOE010000028">
    <property type="protein sequence ID" value="KAG2494891.1"/>
    <property type="molecule type" value="Genomic_DNA"/>
</dbReference>
<protein>
    <recommendedName>
        <fullName evidence="7">Protein kinase domain-containing protein</fullName>
    </recommendedName>
</protein>
<evidence type="ECO:0000256" key="2">
    <source>
        <dbReference type="ARBA" id="ARBA00022679"/>
    </source>
</evidence>